<dbReference type="KEGG" id="maes:Ga0123461_1048"/>
<dbReference type="EMBL" id="CP018799">
    <property type="protein sequence ID" value="ATX79467.1"/>
    <property type="molecule type" value="Genomic_DNA"/>
</dbReference>
<accession>A0A2K8KX39</accession>
<protein>
    <recommendedName>
        <fullName evidence="2">Inner membrane protein YgaP-like transmembrane domain-containing protein</fullName>
    </recommendedName>
</protein>
<keyword evidence="1" id="KW-1133">Transmembrane helix</keyword>
<keyword evidence="1" id="KW-0812">Transmembrane</keyword>
<evidence type="ECO:0000259" key="2">
    <source>
        <dbReference type="Pfam" id="PF11127"/>
    </source>
</evidence>
<dbReference type="AlphaFoldDB" id="A0A2K8KX39"/>
<dbReference type="InterPro" id="IPR021309">
    <property type="entry name" value="YgaP-like_TM"/>
</dbReference>
<gene>
    <name evidence="3" type="ORF">Ga0123461_1048</name>
</gene>
<evidence type="ECO:0000313" key="4">
    <source>
        <dbReference type="Proteomes" id="UP000231701"/>
    </source>
</evidence>
<dbReference type="Gene3D" id="6.10.140.1340">
    <property type="match status" value="1"/>
</dbReference>
<name>A0A2K8KX39_MARES</name>
<keyword evidence="1" id="KW-0472">Membrane</keyword>
<evidence type="ECO:0000256" key="1">
    <source>
        <dbReference type="SAM" id="Phobius"/>
    </source>
</evidence>
<proteinExistence type="predicted"/>
<keyword evidence="4" id="KW-1185">Reference proteome</keyword>
<feature type="domain" description="Inner membrane protein YgaP-like transmembrane" evidence="2">
    <location>
        <begin position="2"/>
        <end position="63"/>
    </location>
</feature>
<evidence type="ECO:0000313" key="3">
    <source>
        <dbReference type="EMBL" id="ATX79467.1"/>
    </source>
</evidence>
<dbReference type="OrthoDB" id="9799383at2"/>
<feature type="transmembrane region" description="Helical" evidence="1">
    <location>
        <begin position="35"/>
        <end position="57"/>
    </location>
</feature>
<dbReference type="RefSeq" id="WP_100277355.1">
    <property type="nucleotide sequence ID" value="NZ_CP018799.1"/>
</dbReference>
<feature type="transmembrane region" description="Helical" evidence="1">
    <location>
        <begin position="7"/>
        <end position="23"/>
    </location>
</feature>
<reference evidence="3 4" key="1">
    <citation type="submission" date="2016-12" db="EMBL/GenBank/DDBJ databases">
        <title>Isolation and genomic insights into novel planktonic Zetaproteobacteria from stratified waters of the Chesapeake Bay.</title>
        <authorList>
            <person name="McAllister S.M."/>
            <person name="Kato S."/>
            <person name="Chan C.S."/>
            <person name="Chiu B.K."/>
            <person name="Field E.K."/>
        </authorList>
    </citation>
    <scope>NUCLEOTIDE SEQUENCE [LARGE SCALE GENOMIC DNA]</scope>
    <source>
        <strain evidence="3 4">CP-5</strain>
    </source>
</reference>
<sequence length="74" mass="8421">MTIQRTIRIIAGSFILLSLYLASRYNGVVLTELTWLWFTAFIGVNLLQSGFTNWCLMETILAKLGMRSCCEQAK</sequence>
<dbReference type="Proteomes" id="UP000231701">
    <property type="component" value="Chromosome"/>
</dbReference>
<dbReference type="Pfam" id="PF11127">
    <property type="entry name" value="YgaP-like_TM"/>
    <property type="match status" value="1"/>
</dbReference>
<organism evidence="3 4">
    <name type="scientific">Mariprofundus aestuarium</name>
    <dbReference type="NCBI Taxonomy" id="1921086"/>
    <lineage>
        <taxon>Bacteria</taxon>
        <taxon>Pseudomonadati</taxon>
        <taxon>Pseudomonadota</taxon>
        <taxon>Candidatius Mariprofundia</taxon>
        <taxon>Mariprofundales</taxon>
        <taxon>Mariprofundaceae</taxon>
        <taxon>Mariprofundus</taxon>
    </lineage>
</organism>